<evidence type="ECO:0000313" key="12">
    <source>
        <dbReference type="Proteomes" id="UP001620626"/>
    </source>
</evidence>
<dbReference type="InterPro" id="IPR050674">
    <property type="entry name" value="Msh_Homeobox_Regulators"/>
</dbReference>
<evidence type="ECO:0000256" key="2">
    <source>
        <dbReference type="ARBA" id="ARBA00022473"/>
    </source>
</evidence>
<dbReference type="Proteomes" id="UP001620626">
    <property type="component" value="Unassembled WGS sequence"/>
</dbReference>
<reference evidence="11 12" key="1">
    <citation type="submission" date="2024-10" db="EMBL/GenBank/DDBJ databases">
        <authorList>
            <person name="Kim D."/>
        </authorList>
    </citation>
    <scope>NUCLEOTIDE SEQUENCE [LARGE SCALE GENOMIC DNA]</scope>
    <source>
        <strain evidence="11">BH-2024</strain>
    </source>
</reference>
<dbReference type="GO" id="GO:0005634">
    <property type="term" value="C:nucleus"/>
    <property type="evidence" value="ECO:0007669"/>
    <property type="project" value="UniProtKB-SubCell"/>
</dbReference>
<keyword evidence="3 7" id="KW-0238">DNA-binding</keyword>
<evidence type="ECO:0000256" key="5">
    <source>
        <dbReference type="ARBA" id="ARBA00023242"/>
    </source>
</evidence>
<keyword evidence="5 7" id="KW-0539">Nucleus</keyword>
<dbReference type="EMBL" id="JBICBT010000309">
    <property type="protein sequence ID" value="KAL3117730.1"/>
    <property type="molecule type" value="Genomic_DNA"/>
</dbReference>
<evidence type="ECO:0000313" key="11">
    <source>
        <dbReference type="EMBL" id="KAL3117730.1"/>
    </source>
</evidence>
<dbReference type="InterPro" id="IPR009057">
    <property type="entry name" value="Homeodomain-like_sf"/>
</dbReference>
<feature type="compositionally biased region" description="Polar residues" evidence="9">
    <location>
        <begin position="220"/>
        <end position="236"/>
    </location>
</feature>
<organism evidence="11 12">
    <name type="scientific">Heterodera trifolii</name>
    <dbReference type="NCBI Taxonomy" id="157864"/>
    <lineage>
        <taxon>Eukaryota</taxon>
        <taxon>Metazoa</taxon>
        <taxon>Ecdysozoa</taxon>
        <taxon>Nematoda</taxon>
        <taxon>Chromadorea</taxon>
        <taxon>Rhabditida</taxon>
        <taxon>Tylenchina</taxon>
        <taxon>Tylenchomorpha</taxon>
        <taxon>Tylenchoidea</taxon>
        <taxon>Heteroderidae</taxon>
        <taxon>Heteroderinae</taxon>
        <taxon>Heterodera</taxon>
    </lineage>
</organism>
<evidence type="ECO:0000256" key="4">
    <source>
        <dbReference type="ARBA" id="ARBA00023155"/>
    </source>
</evidence>
<evidence type="ECO:0000256" key="6">
    <source>
        <dbReference type="ARBA" id="ARBA00038425"/>
    </source>
</evidence>
<dbReference type="CDD" id="cd00086">
    <property type="entry name" value="homeodomain"/>
    <property type="match status" value="1"/>
</dbReference>
<dbReference type="SUPFAM" id="SSF46689">
    <property type="entry name" value="Homeodomain-like"/>
    <property type="match status" value="1"/>
</dbReference>
<keyword evidence="12" id="KW-1185">Reference proteome</keyword>
<evidence type="ECO:0000256" key="9">
    <source>
        <dbReference type="SAM" id="MobiDB-lite"/>
    </source>
</evidence>
<dbReference type="GO" id="GO:0003677">
    <property type="term" value="F:DNA binding"/>
    <property type="evidence" value="ECO:0007669"/>
    <property type="project" value="UniProtKB-UniRule"/>
</dbReference>
<dbReference type="AlphaFoldDB" id="A0ABD2LSW9"/>
<name>A0ABD2LSW9_9BILA</name>
<dbReference type="SMART" id="SM00389">
    <property type="entry name" value="HOX"/>
    <property type="match status" value="1"/>
</dbReference>
<dbReference type="Pfam" id="PF00046">
    <property type="entry name" value="Homeodomain"/>
    <property type="match status" value="1"/>
</dbReference>
<evidence type="ECO:0000256" key="3">
    <source>
        <dbReference type="ARBA" id="ARBA00023125"/>
    </source>
</evidence>
<accession>A0ABD2LSW9</accession>
<evidence type="ECO:0000256" key="1">
    <source>
        <dbReference type="ARBA" id="ARBA00004123"/>
    </source>
</evidence>
<dbReference type="PRINTS" id="PR00024">
    <property type="entry name" value="HOMEOBOX"/>
</dbReference>
<dbReference type="PROSITE" id="PS00027">
    <property type="entry name" value="HOMEOBOX_1"/>
    <property type="match status" value="1"/>
</dbReference>
<comment type="similarity">
    <text evidence="6">Belongs to the Msh homeobox family.</text>
</comment>
<dbReference type="InterPro" id="IPR020479">
    <property type="entry name" value="HD_metazoa"/>
</dbReference>
<dbReference type="InterPro" id="IPR001356">
    <property type="entry name" value="HD"/>
</dbReference>
<gene>
    <name evidence="11" type="ORF">niasHT_000906</name>
</gene>
<dbReference type="PANTHER" id="PTHR24338:SF0">
    <property type="entry name" value="MUSCLE SEGMENTATION HOMEOBOX"/>
    <property type="match status" value="1"/>
</dbReference>
<comment type="subcellular location">
    <subcellularLocation>
        <location evidence="1 7 8">Nucleus</location>
    </subcellularLocation>
</comment>
<dbReference type="PROSITE" id="PS50071">
    <property type="entry name" value="HOMEOBOX_2"/>
    <property type="match status" value="1"/>
</dbReference>
<keyword evidence="2" id="KW-0217">Developmental protein</keyword>
<feature type="compositionally biased region" description="Pro residues" evidence="9">
    <location>
        <begin position="207"/>
        <end position="219"/>
    </location>
</feature>
<dbReference type="Gene3D" id="1.10.10.60">
    <property type="entry name" value="Homeodomain-like"/>
    <property type="match status" value="1"/>
</dbReference>
<keyword evidence="4 7" id="KW-0371">Homeobox</keyword>
<dbReference type="PANTHER" id="PTHR24338">
    <property type="entry name" value="HOMEOBOX PROTEIN MSX"/>
    <property type="match status" value="1"/>
</dbReference>
<dbReference type="InterPro" id="IPR017970">
    <property type="entry name" value="Homeobox_CS"/>
</dbReference>
<protein>
    <recommendedName>
        <fullName evidence="10">Homeobox domain-containing protein</fullName>
    </recommendedName>
</protein>
<feature type="region of interest" description="Disordered" evidence="9">
    <location>
        <begin position="204"/>
        <end position="280"/>
    </location>
</feature>
<sequence length="457" mass="49090">MFNVQSLLAENGTKCKSGTKSEHGGDFEKKHEAISVDNLALKTTTTASTTPLLDHHNHKNHPLLLLQKPGTTTATNCPPPPPAAPFDLPSTTTCCPATAVFPMFVPSGGANNIFPPVAGGGIVPPGSRNADFLPPQMNHHHHQAAVAAAAFMPGSPMAAAAMLWLHQQINQQHQQQQHQQGYRFSPESAARIWHPGLPNPSALYPLGIPPAAPQPPPAPTSSIGAENLSPQGSNSAPGHLLQHSPSDSSPDESKASTSAVETRSSKPTRKNGGEQFMEEHRIPLEAISSCMLRKHKNNRKPRTPFSTQQLMALERKFVDKKYLSIADRAEFSSKLKLTEQQVKIWFQNRRAKAKRQEEAAHEKVFFAQANAALVLAASVARATEAGGVATTMGDPATMANGTVVTKCQTMTTTCLGNNVSSMIMIDHNDVKRDGSGDQQLARSPPSSAPLVPFILFR</sequence>
<feature type="DNA-binding region" description="Homeobox" evidence="7">
    <location>
        <begin position="298"/>
        <end position="357"/>
    </location>
</feature>
<evidence type="ECO:0000259" key="10">
    <source>
        <dbReference type="PROSITE" id="PS50071"/>
    </source>
</evidence>
<proteinExistence type="inferred from homology"/>
<feature type="domain" description="Homeobox" evidence="10">
    <location>
        <begin position="296"/>
        <end position="356"/>
    </location>
</feature>
<evidence type="ECO:0000256" key="7">
    <source>
        <dbReference type="PROSITE-ProRule" id="PRU00108"/>
    </source>
</evidence>
<evidence type="ECO:0000256" key="8">
    <source>
        <dbReference type="RuleBase" id="RU000682"/>
    </source>
</evidence>
<comment type="caution">
    <text evidence="11">The sequence shown here is derived from an EMBL/GenBank/DDBJ whole genome shotgun (WGS) entry which is preliminary data.</text>
</comment>